<dbReference type="AlphaFoldDB" id="A0A1V6T2R5"/>
<keyword evidence="2" id="KW-1185">Reference proteome</keyword>
<protein>
    <submittedName>
        <fullName evidence="1">Uncharacterized protein</fullName>
    </submittedName>
</protein>
<dbReference type="Proteomes" id="UP000191285">
    <property type="component" value="Unassembled WGS sequence"/>
</dbReference>
<dbReference type="EMBL" id="MLKD01000013">
    <property type="protein sequence ID" value="OQE20486.1"/>
    <property type="molecule type" value="Genomic_DNA"/>
</dbReference>
<accession>A0A1V6T2R5</accession>
<proteinExistence type="predicted"/>
<name>A0A1V6T2R5_9EURO</name>
<evidence type="ECO:0000313" key="2">
    <source>
        <dbReference type="Proteomes" id="UP000191285"/>
    </source>
</evidence>
<sequence>MPFIRGPPLTISQTHVPIFFPELLYTKYLELIFYLGSSKTTMPSTSTVSGYTYSNYGPVTTTFTAPSTCTSHSDQIQLGPSTTRPLLLYGLQCETIGGTDCIPSPTSKLPTSQDNNPSIYFQAAYYSPGLNCPADWNTVGVATRGDGSSISTSGILVPTTTPTALHRDRELFLEILDHGETAILCCPSAYSADSNIGCYSTVKDYDIPSSGCYFNLNDAIGFSTVKTEINGTTRTLSLQTLENSEVSPTPRTTTFDSDEKSTMVGIARQAIITMIHKESDKSKEGSTTSNAAVKHTGTSAWQGFSSVIGVSVAAMALGAAIILPW</sequence>
<gene>
    <name evidence="1" type="ORF">PENSTE_c013G10046</name>
</gene>
<reference evidence="2" key="1">
    <citation type="journal article" date="2017" name="Nat. Microbiol.">
        <title>Global analysis of biosynthetic gene clusters reveals vast potential of secondary metabolite production in Penicillium species.</title>
        <authorList>
            <person name="Nielsen J.C."/>
            <person name="Grijseels S."/>
            <person name="Prigent S."/>
            <person name="Ji B."/>
            <person name="Dainat J."/>
            <person name="Nielsen K.F."/>
            <person name="Frisvad J.C."/>
            <person name="Workman M."/>
            <person name="Nielsen J."/>
        </authorList>
    </citation>
    <scope>NUCLEOTIDE SEQUENCE [LARGE SCALE GENOMIC DNA]</scope>
    <source>
        <strain evidence="2">IBT 24891</strain>
    </source>
</reference>
<evidence type="ECO:0000313" key="1">
    <source>
        <dbReference type="EMBL" id="OQE20486.1"/>
    </source>
</evidence>
<comment type="caution">
    <text evidence="1">The sequence shown here is derived from an EMBL/GenBank/DDBJ whole genome shotgun (WGS) entry which is preliminary data.</text>
</comment>
<organism evidence="1 2">
    <name type="scientific">Penicillium steckii</name>
    <dbReference type="NCBI Taxonomy" id="303698"/>
    <lineage>
        <taxon>Eukaryota</taxon>
        <taxon>Fungi</taxon>
        <taxon>Dikarya</taxon>
        <taxon>Ascomycota</taxon>
        <taxon>Pezizomycotina</taxon>
        <taxon>Eurotiomycetes</taxon>
        <taxon>Eurotiomycetidae</taxon>
        <taxon>Eurotiales</taxon>
        <taxon>Aspergillaceae</taxon>
        <taxon>Penicillium</taxon>
    </lineage>
</organism>
<dbReference type="OrthoDB" id="5429716at2759"/>